<evidence type="ECO:0000256" key="2">
    <source>
        <dbReference type="PROSITE-ProRule" id="PRU00335"/>
    </source>
</evidence>
<evidence type="ECO:0000313" key="5">
    <source>
        <dbReference type="Proteomes" id="UP000664698"/>
    </source>
</evidence>
<protein>
    <submittedName>
        <fullName evidence="4">Helix-turn-helix transcriptional regulator</fullName>
    </submittedName>
</protein>
<keyword evidence="1 2" id="KW-0238">DNA-binding</keyword>
<evidence type="ECO:0000256" key="1">
    <source>
        <dbReference type="ARBA" id="ARBA00023125"/>
    </source>
</evidence>
<comment type="caution">
    <text evidence="4">The sequence shown here is derived from an EMBL/GenBank/DDBJ whole genome shotgun (WGS) entry which is preliminary data.</text>
</comment>
<dbReference type="Pfam" id="PF00440">
    <property type="entry name" value="TetR_N"/>
    <property type="match status" value="1"/>
</dbReference>
<dbReference type="PROSITE" id="PS50977">
    <property type="entry name" value="HTH_TETR_2"/>
    <property type="match status" value="1"/>
</dbReference>
<proteinExistence type="predicted"/>
<dbReference type="InterPro" id="IPR009057">
    <property type="entry name" value="Homeodomain-like_sf"/>
</dbReference>
<name>A0ABS3BPQ6_9BACT</name>
<keyword evidence="5" id="KW-1185">Reference proteome</keyword>
<reference evidence="4 5" key="1">
    <citation type="submission" date="2021-03" db="EMBL/GenBank/DDBJ databases">
        <title>novel species isolated from a fishpond in China.</title>
        <authorList>
            <person name="Lu H."/>
            <person name="Cai Z."/>
        </authorList>
    </citation>
    <scope>NUCLEOTIDE SEQUENCE [LARGE SCALE GENOMIC DNA]</scope>
    <source>
        <strain evidence="4 5">JCM 31546</strain>
    </source>
</reference>
<dbReference type="Proteomes" id="UP000664698">
    <property type="component" value="Unassembled WGS sequence"/>
</dbReference>
<dbReference type="Gene3D" id="1.10.357.10">
    <property type="entry name" value="Tetracycline Repressor, domain 2"/>
    <property type="match status" value="1"/>
</dbReference>
<dbReference type="SUPFAM" id="SSF46689">
    <property type="entry name" value="Homeodomain-like"/>
    <property type="match status" value="1"/>
</dbReference>
<dbReference type="InterPro" id="IPR001647">
    <property type="entry name" value="HTH_TetR"/>
</dbReference>
<feature type="domain" description="HTH tetR-type" evidence="3">
    <location>
        <begin position="5"/>
        <end position="65"/>
    </location>
</feature>
<dbReference type="EMBL" id="JAFKCW010000002">
    <property type="protein sequence ID" value="MBN7801298.1"/>
    <property type="molecule type" value="Genomic_DNA"/>
</dbReference>
<organism evidence="4 5">
    <name type="scientific">Algoriphagus aestuariicola</name>
    <dbReference type="NCBI Taxonomy" id="1852016"/>
    <lineage>
        <taxon>Bacteria</taxon>
        <taxon>Pseudomonadati</taxon>
        <taxon>Bacteroidota</taxon>
        <taxon>Cytophagia</taxon>
        <taxon>Cytophagales</taxon>
        <taxon>Cyclobacteriaceae</taxon>
        <taxon>Algoriphagus</taxon>
    </lineage>
</organism>
<gene>
    <name evidence="4" type="ORF">J0A67_10530</name>
</gene>
<sequence length="184" mass="21594">MVSKGDSSSAWLNLGYQLFSEEGHEGLQVERLARILGKNKSGFYHFFGDKDVFLERLMQMHVSNEERLFPELTKLQEIDGRFIELILANKETILFQTQLVKNRDVRLFQDTFVKVNKMVEQAIGQAWVRFLGVSEAVALKYWRLIRDTFYARVTRESFHQEWVVDFVKEAKLILREAQRDSASI</sequence>
<feature type="DNA-binding region" description="H-T-H motif" evidence="2">
    <location>
        <begin position="28"/>
        <end position="47"/>
    </location>
</feature>
<accession>A0ABS3BPQ6</accession>
<dbReference type="RefSeq" id="WP_206569266.1">
    <property type="nucleotide sequence ID" value="NZ_JAFKCW010000002.1"/>
</dbReference>
<evidence type="ECO:0000259" key="3">
    <source>
        <dbReference type="PROSITE" id="PS50977"/>
    </source>
</evidence>
<evidence type="ECO:0000313" key="4">
    <source>
        <dbReference type="EMBL" id="MBN7801298.1"/>
    </source>
</evidence>